<dbReference type="EMBL" id="ACUZ02000039">
    <property type="protein sequence ID" value="EFB31305.1"/>
    <property type="molecule type" value="Genomic_DNA"/>
</dbReference>
<sequence length="46" mass="5217">MLIPFCSNKKVGGAAGTRFCRKILPEMKWRCGDFPYKPKAQTLCKP</sequence>
<reference evidence="1 2" key="1">
    <citation type="submission" date="2009-11" db="EMBL/GenBank/DDBJ databases">
        <authorList>
            <person name="Weinstock G."/>
            <person name="Sodergren E."/>
            <person name="Clifton S."/>
            <person name="Fulton L."/>
            <person name="Fulton B."/>
            <person name="Courtney L."/>
            <person name="Fronick C."/>
            <person name="Harrison M."/>
            <person name="Strong C."/>
            <person name="Farmer C."/>
            <person name="Delahaunty K."/>
            <person name="Markovic C."/>
            <person name="Hall O."/>
            <person name="Minx P."/>
            <person name="Tomlinson C."/>
            <person name="Mitreva M."/>
            <person name="Nelson J."/>
            <person name="Hou S."/>
            <person name="Wollam A."/>
            <person name="Pepin K.H."/>
            <person name="Johnson M."/>
            <person name="Bhonagiri V."/>
            <person name="Nash W.E."/>
            <person name="Warren W."/>
            <person name="Chinwalla A."/>
            <person name="Mardis E.R."/>
            <person name="Wilson R.K."/>
        </authorList>
    </citation>
    <scope>NUCLEOTIDE SEQUENCE [LARGE SCALE GENOMIC DNA]</scope>
    <source>
        <strain evidence="1 2">F0302</strain>
    </source>
</reference>
<dbReference type="AlphaFoldDB" id="D1QTX5"/>
<protein>
    <submittedName>
        <fullName evidence="1">Uncharacterized protein</fullName>
    </submittedName>
</protein>
<gene>
    <name evidence="1" type="ORF">HMPREF0971_02457</name>
</gene>
<evidence type="ECO:0000313" key="1">
    <source>
        <dbReference type="EMBL" id="EFB31305.1"/>
    </source>
</evidence>
<organism evidence="1 2">
    <name type="scientific">Segatella oris F0302</name>
    <dbReference type="NCBI Taxonomy" id="649760"/>
    <lineage>
        <taxon>Bacteria</taxon>
        <taxon>Pseudomonadati</taxon>
        <taxon>Bacteroidota</taxon>
        <taxon>Bacteroidia</taxon>
        <taxon>Bacteroidales</taxon>
        <taxon>Prevotellaceae</taxon>
        <taxon>Segatella</taxon>
    </lineage>
</organism>
<evidence type="ECO:0000313" key="2">
    <source>
        <dbReference type="Proteomes" id="UP000004079"/>
    </source>
</evidence>
<dbReference type="HOGENOM" id="CLU_3187416_0_0_10"/>
<dbReference type="STRING" id="649760.HMPREF0971_02457"/>
<dbReference type="Proteomes" id="UP000004079">
    <property type="component" value="Unassembled WGS sequence"/>
</dbReference>
<accession>D1QTX5</accession>
<name>D1QTX5_9BACT</name>
<proteinExistence type="predicted"/>
<comment type="caution">
    <text evidence="1">The sequence shown here is derived from an EMBL/GenBank/DDBJ whole genome shotgun (WGS) entry which is preliminary data.</text>
</comment>